<evidence type="ECO:0000313" key="3">
    <source>
        <dbReference type="Proteomes" id="UP000292039"/>
    </source>
</evidence>
<evidence type="ECO:0000313" key="2">
    <source>
        <dbReference type="EMBL" id="RZS63743.1"/>
    </source>
</evidence>
<reference evidence="2 3" key="1">
    <citation type="submission" date="2019-02" db="EMBL/GenBank/DDBJ databases">
        <title>Genomic Encyclopedia of Type Strains, Phase IV (KMG-IV): sequencing the most valuable type-strain genomes for metagenomic binning, comparative biology and taxonomic classification.</title>
        <authorList>
            <person name="Goeker M."/>
        </authorList>
    </citation>
    <scope>NUCLEOTIDE SEQUENCE [LARGE SCALE GENOMIC DNA]</scope>
    <source>
        <strain evidence="2 3">DSM 16618</strain>
    </source>
</reference>
<proteinExistence type="predicted"/>
<feature type="region of interest" description="Disordered" evidence="1">
    <location>
        <begin position="1"/>
        <end position="21"/>
    </location>
</feature>
<sequence length="52" mass="5537">MSRRWHSACPRNGGTGGANIGVAGARNRFQAMRSRRLAASWPLRTAPSSTPG</sequence>
<dbReference type="EMBL" id="SGWZ01000008">
    <property type="protein sequence ID" value="RZS63743.1"/>
    <property type="molecule type" value="Genomic_DNA"/>
</dbReference>
<organism evidence="2 3">
    <name type="scientific">Kerstersia gyiorum</name>
    <dbReference type="NCBI Taxonomy" id="206506"/>
    <lineage>
        <taxon>Bacteria</taxon>
        <taxon>Pseudomonadati</taxon>
        <taxon>Pseudomonadota</taxon>
        <taxon>Betaproteobacteria</taxon>
        <taxon>Burkholderiales</taxon>
        <taxon>Alcaligenaceae</taxon>
        <taxon>Kerstersia</taxon>
    </lineage>
</organism>
<protein>
    <submittedName>
        <fullName evidence="2">Uncharacterized protein</fullName>
    </submittedName>
</protein>
<gene>
    <name evidence="2" type="ORF">EV679_3386</name>
</gene>
<name>A0A4Q7M982_9BURK</name>
<dbReference type="Proteomes" id="UP000292039">
    <property type="component" value="Unassembled WGS sequence"/>
</dbReference>
<comment type="caution">
    <text evidence="2">The sequence shown here is derived from an EMBL/GenBank/DDBJ whole genome shotgun (WGS) entry which is preliminary data.</text>
</comment>
<accession>A0A4Q7M982</accession>
<evidence type="ECO:0000256" key="1">
    <source>
        <dbReference type="SAM" id="MobiDB-lite"/>
    </source>
</evidence>
<dbReference type="AlphaFoldDB" id="A0A4Q7M982"/>